<reference evidence="1" key="2">
    <citation type="submission" date="2020-05" db="UniProtKB">
        <authorList>
            <consortium name="EnsemblMetazoa"/>
        </authorList>
    </citation>
    <scope>IDENTIFICATION</scope>
    <source>
        <strain evidence="1">IAEA</strain>
    </source>
</reference>
<sequence>MENHPSFDLKFHLLFGSGRYVKLGKNNTIKTFPKSGTPFGTQVEKPVQIKYKSAYILSMPHTLRGPEVMNDITRRITCYTSLDLRSGILRYSKLK</sequence>
<protein>
    <submittedName>
        <fullName evidence="1">Uncharacterized protein</fullName>
    </submittedName>
</protein>
<organism evidence="1 2">
    <name type="scientific">Glossina palpalis gambiensis</name>
    <dbReference type="NCBI Taxonomy" id="67801"/>
    <lineage>
        <taxon>Eukaryota</taxon>
        <taxon>Metazoa</taxon>
        <taxon>Ecdysozoa</taxon>
        <taxon>Arthropoda</taxon>
        <taxon>Hexapoda</taxon>
        <taxon>Insecta</taxon>
        <taxon>Pterygota</taxon>
        <taxon>Neoptera</taxon>
        <taxon>Endopterygota</taxon>
        <taxon>Diptera</taxon>
        <taxon>Brachycera</taxon>
        <taxon>Muscomorpha</taxon>
        <taxon>Hippoboscoidea</taxon>
        <taxon>Glossinidae</taxon>
        <taxon>Glossina</taxon>
    </lineage>
</organism>
<dbReference type="EnsemblMetazoa" id="GPPI014853-RA">
    <property type="protein sequence ID" value="GPPI014853-PA"/>
    <property type="gene ID" value="GPPI014853"/>
</dbReference>
<dbReference type="VEuPathDB" id="VectorBase:GPPI014853"/>
<dbReference type="EMBL" id="JXJN01006766">
    <property type="status" value="NOT_ANNOTATED_CDS"/>
    <property type="molecule type" value="Genomic_DNA"/>
</dbReference>
<accession>A0A1B0B0J8</accession>
<evidence type="ECO:0000313" key="1">
    <source>
        <dbReference type="EnsemblMetazoa" id="GPPI014853-PA"/>
    </source>
</evidence>
<dbReference type="Proteomes" id="UP000092460">
    <property type="component" value="Unassembled WGS sequence"/>
</dbReference>
<reference evidence="2" key="1">
    <citation type="submission" date="2015-01" db="EMBL/GenBank/DDBJ databases">
        <authorList>
            <person name="Aksoy S."/>
            <person name="Warren W."/>
            <person name="Wilson R.K."/>
        </authorList>
    </citation>
    <scope>NUCLEOTIDE SEQUENCE [LARGE SCALE GENOMIC DNA]</scope>
    <source>
        <strain evidence="2">IAEA</strain>
    </source>
</reference>
<dbReference type="AlphaFoldDB" id="A0A1B0B0J8"/>
<name>A0A1B0B0J8_9MUSC</name>
<keyword evidence="2" id="KW-1185">Reference proteome</keyword>
<evidence type="ECO:0000313" key="2">
    <source>
        <dbReference type="Proteomes" id="UP000092460"/>
    </source>
</evidence>
<proteinExistence type="predicted"/>